<feature type="repeat" description="ANK" evidence="3">
    <location>
        <begin position="1"/>
        <end position="30"/>
    </location>
</feature>
<dbReference type="Pfam" id="PF12796">
    <property type="entry name" value="Ank_2"/>
    <property type="match status" value="1"/>
</dbReference>
<dbReference type="PROSITE" id="PS50297">
    <property type="entry name" value="ANK_REP_REGION"/>
    <property type="match status" value="1"/>
</dbReference>
<organism evidence="4 5">
    <name type="scientific">Rotaria socialis</name>
    <dbReference type="NCBI Taxonomy" id="392032"/>
    <lineage>
        <taxon>Eukaryota</taxon>
        <taxon>Metazoa</taxon>
        <taxon>Spiralia</taxon>
        <taxon>Gnathifera</taxon>
        <taxon>Rotifera</taxon>
        <taxon>Eurotatoria</taxon>
        <taxon>Bdelloidea</taxon>
        <taxon>Philodinida</taxon>
        <taxon>Philodinidae</taxon>
        <taxon>Rotaria</taxon>
    </lineage>
</organism>
<proteinExistence type="predicted"/>
<evidence type="ECO:0008006" key="6">
    <source>
        <dbReference type="Google" id="ProtNLM"/>
    </source>
</evidence>
<evidence type="ECO:0000256" key="3">
    <source>
        <dbReference type="PROSITE-ProRule" id="PRU00023"/>
    </source>
</evidence>
<sequence length="56" mass="6035">TPLIVAAWHDYSRICRILCGAGADLNIRNKEGETGLICAAQRGNAEIVQVLINNKA</sequence>
<dbReference type="PANTHER" id="PTHR24198:SF165">
    <property type="entry name" value="ANKYRIN REPEAT-CONTAINING PROTEIN-RELATED"/>
    <property type="match status" value="1"/>
</dbReference>
<accession>A0A822GG38</accession>
<name>A0A822GG38_9BILA</name>
<dbReference type="InterPro" id="IPR036770">
    <property type="entry name" value="Ankyrin_rpt-contain_sf"/>
</dbReference>
<evidence type="ECO:0000313" key="5">
    <source>
        <dbReference type="Proteomes" id="UP000663848"/>
    </source>
</evidence>
<protein>
    <recommendedName>
        <fullName evidence="6">Ankyrin</fullName>
    </recommendedName>
</protein>
<evidence type="ECO:0000256" key="2">
    <source>
        <dbReference type="ARBA" id="ARBA00023043"/>
    </source>
</evidence>
<feature type="non-terminal residue" evidence="4">
    <location>
        <position position="56"/>
    </location>
</feature>
<dbReference type="Gene3D" id="1.25.40.20">
    <property type="entry name" value="Ankyrin repeat-containing domain"/>
    <property type="match status" value="1"/>
</dbReference>
<reference evidence="4" key="1">
    <citation type="submission" date="2021-02" db="EMBL/GenBank/DDBJ databases">
        <authorList>
            <person name="Nowell W R."/>
        </authorList>
    </citation>
    <scope>NUCLEOTIDE SEQUENCE</scope>
</reference>
<dbReference type="PROSITE" id="PS50088">
    <property type="entry name" value="ANK_REPEAT"/>
    <property type="match status" value="2"/>
</dbReference>
<dbReference type="AlphaFoldDB" id="A0A822GG38"/>
<dbReference type="InterPro" id="IPR002110">
    <property type="entry name" value="Ankyrin_rpt"/>
</dbReference>
<gene>
    <name evidence="4" type="ORF">QYT958_LOCUS48121</name>
</gene>
<dbReference type="Proteomes" id="UP000663848">
    <property type="component" value="Unassembled WGS sequence"/>
</dbReference>
<feature type="repeat" description="ANK" evidence="3">
    <location>
        <begin position="31"/>
        <end position="56"/>
    </location>
</feature>
<keyword evidence="2 3" id="KW-0040">ANK repeat</keyword>
<keyword evidence="1" id="KW-0677">Repeat</keyword>
<comment type="caution">
    <text evidence="4">The sequence shown here is derived from an EMBL/GenBank/DDBJ whole genome shotgun (WGS) entry which is preliminary data.</text>
</comment>
<dbReference type="EMBL" id="CAJOBR010094451">
    <property type="protein sequence ID" value="CAF5145517.1"/>
    <property type="molecule type" value="Genomic_DNA"/>
</dbReference>
<evidence type="ECO:0000256" key="1">
    <source>
        <dbReference type="ARBA" id="ARBA00022737"/>
    </source>
</evidence>
<dbReference type="SUPFAM" id="SSF48403">
    <property type="entry name" value="Ankyrin repeat"/>
    <property type="match status" value="1"/>
</dbReference>
<dbReference type="PANTHER" id="PTHR24198">
    <property type="entry name" value="ANKYRIN REPEAT AND PROTEIN KINASE DOMAIN-CONTAINING PROTEIN"/>
    <property type="match status" value="1"/>
</dbReference>
<evidence type="ECO:0000313" key="4">
    <source>
        <dbReference type="EMBL" id="CAF5145517.1"/>
    </source>
</evidence>
<feature type="non-terminal residue" evidence="4">
    <location>
        <position position="1"/>
    </location>
</feature>